<accession>A0AAV5VHM2</accession>
<feature type="compositionally biased region" description="Basic and acidic residues" evidence="1">
    <location>
        <begin position="38"/>
        <end position="48"/>
    </location>
</feature>
<dbReference type="AlphaFoldDB" id="A0AAV5VHM2"/>
<organism evidence="2 3">
    <name type="scientific">Pristionchus fissidentatus</name>
    <dbReference type="NCBI Taxonomy" id="1538716"/>
    <lineage>
        <taxon>Eukaryota</taxon>
        <taxon>Metazoa</taxon>
        <taxon>Ecdysozoa</taxon>
        <taxon>Nematoda</taxon>
        <taxon>Chromadorea</taxon>
        <taxon>Rhabditida</taxon>
        <taxon>Rhabditina</taxon>
        <taxon>Diplogasteromorpha</taxon>
        <taxon>Diplogasteroidea</taxon>
        <taxon>Neodiplogasteridae</taxon>
        <taxon>Pristionchus</taxon>
    </lineage>
</organism>
<reference evidence="2" key="1">
    <citation type="submission" date="2023-10" db="EMBL/GenBank/DDBJ databases">
        <title>Genome assembly of Pristionchus species.</title>
        <authorList>
            <person name="Yoshida K."/>
            <person name="Sommer R.J."/>
        </authorList>
    </citation>
    <scope>NUCLEOTIDE SEQUENCE</scope>
    <source>
        <strain evidence="2">RS5133</strain>
    </source>
</reference>
<comment type="caution">
    <text evidence="2">The sequence shown here is derived from an EMBL/GenBank/DDBJ whole genome shotgun (WGS) entry which is preliminary data.</text>
</comment>
<feature type="compositionally biased region" description="Polar residues" evidence="1">
    <location>
        <begin position="91"/>
        <end position="103"/>
    </location>
</feature>
<protein>
    <submittedName>
        <fullName evidence="2">Uncharacterized protein</fullName>
    </submittedName>
</protein>
<evidence type="ECO:0000313" key="2">
    <source>
        <dbReference type="EMBL" id="GMT17693.1"/>
    </source>
</evidence>
<name>A0AAV5VHM2_9BILA</name>
<feature type="region of interest" description="Disordered" evidence="1">
    <location>
        <begin position="83"/>
        <end position="106"/>
    </location>
</feature>
<dbReference type="EMBL" id="BTSY01000003">
    <property type="protein sequence ID" value="GMT17693.1"/>
    <property type="molecule type" value="Genomic_DNA"/>
</dbReference>
<evidence type="ECO:0000313" key="3">
    <source>
        <dbReference type="Proteomes" id="UP001432322"/>
    </source>
</evidence>
<proteinExistence type="predicted"/>
<feature type="region of interest" description="Disordered" evidence="1">
    <location>
        <begin position="1"/>
        <end position="64"/>
    </location>
</feature>
<dbReference type="Proteomes" id="UP001432322">
    <property type="component" value="Unassembled WGS sequence"/>
</dbReference>
<gene>
    <name evidence="2" type="ORF">PFISCL1PPCAC_8990</name>
</gene>
<sequence>TGGSADSRPANHRSTDTRGDQPSVNYRSSAAVPNEPPNRSKEKPRDYYRTVPITTPAETREVSRDAVRNYETRPHVVIERRSFETAPPAQSPSLQDEVFTNGSPVPAQGPRKKIVYRIPDEMVRVRQAPNEYDYPPAEAPGARIVDRSNLLRTVSTSSEMSAQDSPIRRLLSTHLDGDPTRVQKVSRSGAGLPSPVVKTTILRCSNGRKAAIIQVDEIARIIRWIDPSEENGSVDHNVDIRRSESTAVLDSN</sequence>
<evidence type="ECO:0000256" key="1">
    <source>
        <dbReference type="SAM" id="MobiDB-lite"/>
    </source>
</evidence>
<feature type="non-terminal residue" evidence="2">
    <location>
        <position position="1"/>
    </location>
</feature>
<keyword evidence="3" id="KW-1185">Reference proteome</keyword>